<dbReference type="AlphaFoldDB" id="A0A480AQV8"/>
<dbReference type="InterPro" id="IPR022467">
    <property type="entry name" value="ABC_transprt_ATP-bd_su_PQQ"/>
</dbReference>
<name>A0A480AQV8_9BURK</name>
<evidence type="ECO:0000256" key="7">
    <source>
        <dbReference type="SAM" id="MobiDB-lite"/>
    </source>
</evidence>
<keyword evidence="4" id="KW-1003">Cell membrane</keyword>
<evidence type="ECO:0000256" key="6">
    <source>
        <dbReference type="ARBA" id="ARBA00022840"/>
    </source>
</evidence>
<evidence type="ECO:0000256" key="3">
    <source>
        <dbReference type="ARBA" id="ARBA00022458"/>
    </source>
</evidence>
<evidence type="ECO:0000256" key="4">
    <source>
        <dbReference type="ARBA" id="ARBA00022475"/>
    </source>
</evidence>
<keyword evidence="6 9" id="KW-0067">ATP-binding</keyword>
<dbReference type="Pfam" id="PF00005">
    <property type="entry name" value="ABC_tran"/>
    <property type="match status" value="1"/>
</dbReference>
<keyword evidence="3" id="KW-0536">Nodulation</keyword>
<dbReference type="InterPro" id="IPR003593">
    <property type="entry name" value="AAA+_ATPase"/>
</dbReference>
<keyword evidence="5" id="KW-0547">Nucleotide-binding</keyword>
<organism evidence="9 10">
    <name type="scientific">Pseudaquabacterium pictum</name>
    <dbReference type="NCBI Taxonomy" id="2315236"/>
    <lineage>
        <taxon>Bacteria</taxon>
        <taxon>Pseudomonadati</taxon>
        <taxon>Pseudomonadota</taxon>
        <taxon>Betaproteobacteria</taxon>
        <taxon>Burkholderiales</taxon>
        <taxon>Sphaerotilaceae</taxon>
        <taxon>Pseudaquabacterium</taxon>
    </lineage>
</organism>
<gene>
    <name evidence="9" type="ORF">AQPW35_23010</name>
</gene>
<dbReference type="InterPro" id="IPR017871">
    <property type="entry name" value="ABC_transporter-like_CS"/>
</dbReference>
<dbReference type="GO" id="GO:0016887">
    <property type="term" value="F:ATP hydrolysis activity"/>
    <property type="evidence" value="ECO:0007669"/>
    <property type="project" value="InterPro"/>
</dbReference>
<sequence length="261" mass="28048">MGRRRRSGYNRSPMTDPTPSTAGPRLQIDQLTKRYGARAALDGLSFTLQPGCFAALLGPNGAGKSTLFQVLTGLFAADGGKVQVDGHDLRHQAVAALRHIGVVFQAMSLDLDLSVARNLRFHADLHGLPRALAAQRITDDCTTAGLATDLDRAVRELSGGNRRKVELVRALLHRPGLLLMDEPTVGLDPKSRRDLRQRLHDDVRARASSVLWATHLVEEAEAADRVLVLHRGRLLADGTPAAVAAALGGGTLEEAFIRATA</sequence>
<dbReference type="GO" id="GO:0005524">
    <property type="term" value="F:ATP binding"/>
    <property type="evidence" value="ECO:0007669"/>
    <property type="project" value="UniProtKB-KW"/>
</dbReference>
<feature type="compositionally biased region" description="Polar residues" evidence="7">
    <location>
        <begin position="9"/>
        <end position="21"/>
    </location>
</feature>
<dbReference type="SMART" id="SM00382">
    <property type="entry name" value="AAA"/>
    <property type="match status" value="1"/>
</dbReference>
<evidence type="ECO:0000313" key="10">
    <source>
        <dbReference type="Proteomes" id="UP000301751"/>
    </source>
</evidence>
<dbReference type="Proteomes" id="UP000301751">
    <property type="component" value="Unassembled WGS sequence"/>
</dbReference>
<dbReference type="PANTHER" id="PTHR42711:SF5">
    <property type="entry name" value="ABC TRANSPORTER ATP-BINDING PROTEIN NATA"/>
    <property type="match status" value="1"/>
</dbReference>
<reference evidence="10" key="1">
    <citation type="submission" date="2019-03" db="EMBL/GenBank/DDBJ databases">
        <title>Aquabacterium pictum sp.nov., the first bacteriochlorophyll a-containing freshwater bacterium in the genus Aquabacterium of the class Betaproteobacteria.</title>
        <authorList>
            <person name="Hirose S."/>
            <person name="Tank M."/>
            <person name="Hara E."/>
            <person name="Tamaki H."/>
            <person name="Takaichi S."/>
            <person name="Haruta S."/>
            <person name="Hanada S."/>
        </authorList>
    </citation>
    <scope>NUCLEOTIDE SEQUENCE [LARGE SCALE GENOMIC DNA]</scope>
    <source>
        <strain evidence="10">W35</strain>
    </source>
</reference>
<dbReference type="NCBIfam" id="TIGR03864">
    <property type="entry name" value="PQQ_ABC_ATP"/>
    <property type="match status" value="1"/>
</dbReference>
<dbReference type="InterPro" id="IPR050763">
    <property type="entry name" value="ABC_transporter_ATP-binding"/>
</dbReference>
<evidence type="ECO:0000256" key="5">
    <source>
        <dbReference type="ARBA" id="ARBA00022741"/>
    </source>
</evidence>
<dbReference type="PROSITE" id="PS50893">
    <property type="entry name" value="ABC_TRANSPORTER_2"/>
    <property type="match status" value="1"/>
</dbReference>
<dbReference type="PANTHER" id="PTHR42711">
    <property type="entry name" value="ABC TRANSPORTER ATP-BINDING PROTEIN"/>
    <property type="match status" value="1"/>
</dbReference>
<keyword evidence="2" id="KW-0813">Transport</keyword>
<dbReference type="Gene3D" id="3.40.50.300">
    <property type="entry name" value="P-loop containing nucleotide triphosphate hydrolases"/>
    <property type="match status" value="1"/>
</dbReference>
<comment type="similarity">
    <text evidence="1">Belongs to the ABC transporter superfamily.</text>
</comment>
<dbReference type="SUPFAM" id="SSF52540">
    <property type="entry name" value="P-loop containing nucleoside triphosphate hydrolases"/>
    <property type="match status" value="1"/>
</dbReference>
<evidence type="ECO:0000313" key="9">
    <source>
        <dbReference type="EMBL" id="GCL63220.1"/>
    </source>
</evidence>
<keyword evidence="10" id="KW-1185">Reference proteome</keyword>
<dbReference type="PROSITE" id="PS00211">
    <property type="entry name" value="ABC_TRANSPORTER_1"/>
    <property type="match status" value="1"/>
</dbReference>
<accession>A0A480AQV8</accession>
<evidence type="ECO:0000256" key="2">
    <source>
        <dbReference type="ARBA" id="ARBA00022448"/>
    </source>
</evidence>
<feature type="region of interest" description="Disordered" evidence="7">
    <location>
        <begin position="1"/>
        <end position="24"/>
    </location>
</feature>
<feature type="domain" description="ABC transporter" evidence="8">
    <location>
        <begin position="26"/>
        <end position="256"/>
    </location>
</feature>
<evidence type="ECO:0000256" key="1">
    <source>
        <dbReference type="ARBA" id="ARBA00005417"/>
    </source>
</evidence>
<proteinExistence type="inferred from homology"/>
<dbReference type="InterPro" id="IPR003439">
    <property type="entry name" value="ABC_transporter-like_ATP-bd"/>
</dbReference>
<dbReference type="EMBL" id="BJCL01000005">
    <property type="protein sequence ID" value="GCL63220.1"/>
    <property type="molecule type" value="Genomic_DNA"/>
</dbReference>
<protein>
    <submittedName>
        <fullName evidence="9">ABC transporter ATP-binding protein</fullName>
    </submittedName>
</protein>
<keyword evidence="4" id="KW-0472">Membrane</keyword>
<evidence type="ECO:0000259" key="8">
    <source>
        <dbReference type="PROSITE" id="PS50893"/>
    </source>
</evidence>
<dbReference type="InterPro" id="IPR027417">
    <property type="entry name" value="P-loop_NTPase"/>
</dbReference>
<dbReference type="CDD" id="cd03230">
    <property type="entry name" value="ABC_DR_subfamily_A"/>
    <property type="match status" value="1"/>
</dbReference>
<comment type="caution">
    <text evidence="9">The sequence shown here is derived from an EMBL/GenBank/DDBJ whole genome shotgun (WGS) entry which is preliminary data.</text>
</comment>